<dbReference type="EMBL" id="JAVRRD010000049">
    <property type="protein sequence ID" value="KAK5044483.1"/>
    <property type="molecule type" value="Genomic_DNA"/>
</dbReference>
<dbReference type="RefSeq" id="XP_064700144.1">
    <property type="nucleotide sequence ID" value="XM_064854298.1"/>
</dbReference>
<evidence type="ECO:0000313" key="2">
    <source>
        <dbReference type="Proteomes" id="UP001358417"/>
    </source>
</evidence>
<evidence type="ECO:0000313" key="1">
    <source>
        <dbReference type="EMBL" id="KAK5044483.1"/>
    </source>
</evidence>
<sequence>MASIVASKPKIKLDRLLYTHYQHPNLPAAHKFLIDFGLCVAQQTPSRIAYHGFGENPCIFIAEQSPDGYKHFAGSGWLVTSREELDSAVKAHGATQVQTSDLPGEGCFVQMVDPNGIPLRLYHGVELRSPESQPVKAQMPKPVVLNTWNDKPRKGDFQRFDTGPTKVHKLGHYGMVVDSSLFETTVDWYLGSFSLARTDSLYDEGSGKDVMTFMHLDKGEEFSDHHSPPNHVARSFAHHSSFEADNFDSQLVGHYHLQQQGWTNCWGVGRHLLGSQIFDYWFDASGNILEHYSDGDLVNNKTPYGREVAAPDTMAVWGPNVSVAFLTTRMEDIAKGPAGHPPAPVMVIV</sequence>
<evidence type="ECO:0008006" key="3">
    <source>
        <dbReference type="Google" id="ProtNLM"/>
    </source>
</evidence>
<proteinExistence type="predicted"/>
<keyword evidence="2" id="KW-1185">Reference proteome</keyword>
<protein>
    <recommendedName>
        <fullName evidence="3">VOC domain-containing protein</fullName>
    </recommendedName>
</protein>
<dbReference type="InterPro" id="IPR029068">
    <property type="entry name" value="Glyas_Bleomycin-R_OHBP_Dase"/>
</dbReference>
<comment type="caution">
    <text evidence="1">The sequence shown here is derived from an EMBL/GenBank/DDBJ whole genome shotgun (WGS) entry which is preliminary data.</text>
</comment>
<dbReference type="AlphaFoldDB" id="A0AAV9MU33"/>
<gene>
    <name evidence="1" type="ORF">LTR84_010764</name>
</gene>
<organism evidence="1 2">
    <name type="scientific">Exophiala bonariae</name>
    <dbReference type="NCBI Taxonomy" id="1690606"/>
    <lineage>
        <taxon>Eukaryota</taxon>
        <taxon>Fungi</taxon>
        <taxon>Dikarya</taxon>
        <taxon>Ascomycota</taxon>
        <taxon>Pezizomycotina</taxon>
        <taxon>Eurotiomycetes</taxon>
        <taxon>Chaetothyriomycetidae</taxon>
        <taxon>Chaetothyriales</taxon>
        <taxon>Herpotrichiellaceae</taxon>
        <taxon>Exophiala</taxon>
    </lineage>
</organism>
<dbReference type="Gene3D" id="3.10.180.10">
    <property type="entry name" value="2,3-Dihydroxybiphenyl 1,2-Dioxygenase, domain 1"/>
    <property type="match status" value="2"/>
</dbReference>
<accession>A0AAV9MU33</accession>
<name>A0AAV9MU33_9EURO</name>
<dbReference type="GeneID" id="89978919"/>
<dbReference type="SUPFAM" id="SSF54593">
    <property type="entry name" value="Glyoxalase/Bleomycin resistance protein/Dihydroxybiphenyl dioxygenase"/>
    <property type="match status" value="1"/>
</dbReference>
<dbReference type="Proteomes" id="UP001358417">
    <property type="component" value="Unassembled WGS sequence"/>
</dbReference>
<reference evidence="1 2" key="1">
    <citation type="submission" date="2023-08" db="EMBL/GenBank/DDBJ databases">
        <title>Black Yeasts Isolated from many extreme environments.</title>
        <authorList>
            <person name="Coleine C."/>
            <person name="Stajich J.E."/>
            <person name="Selbmann L."/>
        </authorList>
    </citation>
    <scope>NUCLEOTIDE SEQUENCE [LARGE SCALE GENOMIC DNA]</scope>
    <source>
        <strain evidence="1 2">CCFEE 5792</strain>
    </source>
</reference>